<dbReference type="InterPro" id="IPR005467">
    <property type="entry name" value="His_kinase_dom"/>
</dbReference>
<evidence type="ECO:0000256" key="7">
    <source>
        <dbReference type="ARBA" id="ARBA00022777"/>
    </source>
</evidence>
<evidence type="ECO:0000313" key="13">
    <source>
        <dbReference type="EMBL" id="PKZ29934.1"/>
    </source>
</evidence>
<feature type="transmembrane region" description="Helical" evidence="10">
    <location>
        <begin position="135"/>
        <end position="154"/>
    </location>
</feature>
<dbReference type="Gene3D" id="3.30.565.10">
    <property type="entry name" value="Histidine kinase-like ATPase, C-terminal domain"/>
    <property type="match status" value="1"/>
</dbReference>
<feature type="domain" description="Histidine kinase" evidence="11">
    <location>
        <begin position="215"/>
        <end position="411"/>
    </location>
</feature>
<evidence type="ECO:0000259" key="12">
    <source>
        <dbReference type="PROSITE" id="PS50885"/>
    </source>
</evidence>
<evidence type="ECO:0000256" key="2">
    <source>
        <dbReference type="ARBA" id="ARBA00004141"/>
    </source>
</evidence>
<proteinExistence type="predicted"/>
<evidence type="ECO:0000256" key="9">
    <source>
        <dbReference type="ARBA" id="ARBA00023136"/>
    </source>
</evidence>
<dbReference type="AlphaFoldDB" id="A0A2I1NC19"/>
<dbReference type="CDD" id="cd00075">
    <property type="entry name" value="HATPase"/>
    <property type="match status" value="1"/>
</dbReference>
<dbReference type="CDD" id="cd06225">
    <property type="entry name" value="HAMP"/>
    <property type="match status" value="1"/>
</dbReference>
<sequence length="427" mass="49130">MRYSLSTKISIVFAIAFGLVCILFITFGRIQLNQAFDRMTVAQINSINYLLGLYERKTPPENLDEYFSNFNLVATKDKNLISNVLTRGDIVFTRQTPIGDIVSLKYQNSMFMHIKNLNFSATFESSGGKNLNDPLWVGFFITIILLGSLYFSVLKSLAPLKKLNNNIKKFATGNLETATVNVEGDDEIAQVAKEFDKAVIKIKELIRSRQLFLRTIMHELKTPIGKGRIVSEMIPNELQKKRLINIFERLEILINEFAKIEQLLSKSYSINYEDYHFSLILEQAKDLLMLDDWDKKVELNLISDPLLKADFQMFSLALKNLIDNALKYSNDQKVYITSTNEQICIANNGDPLPVDIAHYKQAFVRNINEKVSGMGLGLYIIDRICDMHKFYLDYYYSDGKHNFCIVFNKNKASCEITKKTKFLKKKK</sequence>
<dbReference type="GO" id="GO:0016020">
    <property type="term" value="C:membrane"/>
    <property type="evidence" value="ECO:0007669"/>
    <property type="project" value="UniProtKB-SubCell"/>
</dbReference>
<feature type="domain" description="HAMP" evidence="12">
    <location>
        <begin position="154"/>
        <end position="207"/>
    </location>
</feature>
<dbReference type="InterPro" id="IPR003660">
    <property type="entry name" value="HAMP_dom"/>
</dbReference>
<dbReference type="PANTHER" id="PTHR45528:SF12">
    <property type="entry name" value="SENSOR HISTIDINE KINASE ARSS"/>
    <property type="match status" value="1"/>
</dbReference>
<keyword evidence="9 10" id="KW-0472">Membrane</keyword>
<dbReference type="InterPro" id="IPR047994">
    <property type="entry name" value="ArsS-like"/>
</dbReference>
<keyword evidence="7 13" id="KW-0418">Kinase</keyword>
<evidence type="ECO:0000256" key="6">
    <source>
        <dbReference type="ARBA" id="ARBA00022692"/>
    </source>
</evidence>
<evidence type="ECO:0000259" key="11">
    <source>
        <dbReference type="PROSITE" id="PS50109"/>
    </source>
</evidence>
<evidence type="ECO:0000256" key="5">
    <source>
        <dbReference type="ARBA" id="ARBA00022679"/>
    </source>
</evidence>
<dbReference type="InterPro" id="IPR050398">
    <property type="entry name" value="HssS/ArlS-like"/>
</dbReference>
<reference evidence="13 14" key="1">
    <citation type="submission" date="2017-12" db="EMBL/GenBank/DDBJ databases">
        <title>Phylogenetic diversity of female urinary microbiome.</title>
        <authorList>
            <person name="Thomas-White K."/>
            <person name="Wolfe A.J."/>
        </authorList>
    </citation>
    <scope>NUCLEOTIDE SEQUENCE [LARGE SCALE GENOMIC DNA]</scope>
    <source>
        <strain evidence="13 14">UMB0112</strain>
    </source>
</reference>
<dbReference type="GO" id="GO:0000155">
    <property type="term" value="F:phosphorelay sensor kinase activity"/>
    <property type="evidence" value="ECO:0007669"/>
    <property type="project" value="InterPro"/>
</dbReference>
<gene>
    <name evidence="13" type="ORF">CYJ41_00385</name>
</gene>
<evidence type="ECO:0000256" key="8">
    <source>
        <dbReference type="ARBA" id="ARBA00022989"/>
    </source>
</evidence>
<dbReference type="InterPro" id="IPR003594">
    <property type="entry name" value="HATPase_dom"/>
</dbReference>
<dbReference type="InterPro" id="IPR003661">
    <property type="entry name" value="HisK_dim/P_dom"/>
</dbReference>
<name>A0A2I1NC19_9BACT</name>
<dbReference type="EC" id="2.7.13.3" evidence="3"/>
<keyword evidence="8 10" id="KW-1133">Transmembrane helix</keyword>
<dbReference type="NCBIfam" id="NF038389">
    <property type="entry name" value="ArsS_fam_HK"/>
    <property type="match status" value="1"/>
</dbReference>
<dbReference type="SUPFAM" id="SSF158472">
    <property type="entry name" value="HAMP domain-like"/>
    <property type="match status" value="1"/>
</dbReference>
<protein>
    <recommendedName>
        <fullName evidence="3">histidine kinase</fullName>
        <ecNumber evidence="3">2.7.13.3</ecNumber>
    </recommendedName>
</protein>
<evidence type="ECO:0000256" key="3">
    <source>
        <dbReference type="ARBA" id="ARBA00012438"/>
    </source>
</evidence>
<dbReference type="Pfam" id="PF02518">
    <property type="entry name" value="HATPase_c"/>
    <property type="match status" value="1"/>
</dbReference>
<evidence type="ECO:0000256" key="4">
    <source>
        <dbReference type="ARBA" id="ARBA00022553"/>
    </source>
</evidence>
<dbReference type="SUPFAM" id="SSF55874">
    <property type="entry name" value="ATPase domain of HSP90 chaperone/DNA topoisomerase II/histidine kinase"/>
    <property type="match status" value="1"/>
</dbReference>
<dbReference type="Pfam" id="PF00672">
    <property type="entry name" value="HAMP"/>
    <property type="match status" value="1"/>
</dbReference>
<dbReference type="RefSeq" id="WP_101636429.1">
    <property type="nucleotide sequence ID" value="NZ_PKHU01000001.1"/>
</dbReference>
<evidence type="ECO:0000256" key="1">
    <source>
        <dbReference type="ARBA" id="ARBA00000085"/>
    </source>
</evidence>
<keyword evidence="4" id="KW-0597">Phosphoprotein</keyword>
<keyword evidence="6 10" id="KW-0812">Transmembrane</keyword>
<keyword evidence="5" id="KW-0808">Transferase</keyword>
<comment type="catalytic activity">
    <reaction evidence="1">
        <text>ATP + protein L-histidine = ADP + protein N-phospho-L-histidine.</text>
        <dbReference type="EC" id="2.7.13.3"/>
    </reaction>
</comment>
<dbReference type="Proteomes" id="UP000234639">
    <property type="component" value="Unassembled WGS sequence"/>
</dbReference>
<feature type="transmembrane region" description="Helical" evidence="10">
    <location>
        <begin position="12"/>
        <end position="30"/>
    </location>
</feature>
<dbReference type="SUPFAM" id="SSF47384">
    <property type="entry name" value="Homodimeric domain of signal transducing histidine kinase"/>
    <property type="match status" value="1"/>
</dbReference>
<accession>A0A2I1NC19</accession>
<dbReference type="Gene3D" id="1.10.287.130">
    <property type="match status" value="1"/>
</dbReference>
<organism evidence="13 14">
    <name type="scientific">Campylobacter ureolyticus</name>
    <dbReference type="NCBI Taxonomy" id="827"/>
    <lineage>
        <taxon>Bacteria</taxon>
        <taxon>Pseudomonadati</taxon>
        <taxon>Campylobacterota</taxon>
        <taxon>Epsilonproteobacteria</taxon>
        <taxon>Campylobacterales</taxon>
        <taxon>Campylobacteraceae</taxon>
        <taxon>Campylobacter</taxon>
    </lineage>
</organism>
<dbReference type="EMBL" id="PKHU01000001">
    <property type="protein sequence ID" value="PKZ29934.1"/>
    <property type="molecule type" value="Genomic_DNA"/>
</dbReference>
<dbReference type="CDD" id="cd00082">
    <property type="entry name" value="HisKA"/>
    <property type="match status" value="1"/>
</dbReference>
<dbReference type="PROSITE" id="PS50109">
    <property type="entry name" value="HIS_KIN"/>
    <property type="match status" value="1"/>
</dbReference>
<dbReference type="PROSITE" id="PS50885">
    <property type="entry name" value="HAMP"/>
    <property type="match status" value="1"/>
</dbReference>
<evidence type="ECO:0000313" key="14">
    <source>
        <dbReference type="Proteomes" id="UP000234639"/>
    </source>
</evidence>
<dbReference type="InterPro" id="IPR036890">
    <property type="entry name" value="HATPase_C_sf"/>
</dbReference>
<dbReference type="InterPro" id="IPR036097">
    <property type="entry name" value="HisK_dim/P_sf"/>
</dbReference>
<evidence type="ECO:0000256" key="10">
    <source>
        <dbReference type="SAM" id="Phobius"/>
    </source>
</evidence>
<dbReference type="SMART" id="SM00387">
    <property type="entry name" value="HATPase_c"/>
    <property type="match status" value="1"/>
</dbReference>
<comment type="caution">
    <text evidence="13">The sequence shown here is derived from an EMBL/GenBank/DDBJ whole genome shotgun (WGS) entry which is preliminary data.</text>
</comment>
<dbReference type="PANTHER" id="PTHR45528">
    <property type="entry name" value="SENSOR HISTIDINE KINASE CPXA"/>
    <property type="match status" value="1"/>
</dbReference>
<comment type="subcellular location">
    <subcellularLocation>
        <location evidence="2">Membrane</location>
        <topology evidence="2">Multi-pass membrane protein</topology>
    </subcellularLocation>
</comment>